<protein>
    <submittedName>
        <fullName evidence="1">Uncharacterized protein</fullName>
    </submittedName>
</protein>
<evidence type="ECO:0000313" key="1">
    <source>
        <dbReference type="EMBL" id="KAG2266860.1"/>
    </source>
</evidence>
<dbReference type="AlphaFoldDB" id="A0A8X7QDX6"/>
<reference evidence="1 2" key="1">
    <citation type="submission" date="2020-02" db="EMBL/GenBank/DDBJ databases">
        <authorList>
            <person name="Ma Q."/>
            <person name="Huang Y."/>
            <person name="Song X."/>
            <person name="Pei D."/>
        </authorList>
    </citation>
    <scope>NUCLEOTIDE SEQUENCE [LARGE SCALE GENOMIC DNA]</scope>
    <source>
        <strain evidence="1">Sxm20200214</strain>
        <tissue evidence="1">Leaf</tissue>
    </source>
</reference>
<dbReference type="EMBL" id="JAAMPC010000014">
    <property type="protein sequence ID" value="KAG2266860.1"/>
    <property type="molecule type" value="Genomic_DNA"/>
</dbReference>
<gene>
    <name evidence="1" type="ORF">Bca52824_073939</name>
</gene>
<comment type="caution">
    <text evidence="1">The sequence shown here is derived from an EMBL/GenBank/DDBJ whole genome shotgun (WGS) entry which is preliminary data.</text>
</comment>
<sequence length="156" mass="18348">MRDGGEKSIIIATTRKKKTPEAIERRFAIVFVEGSEMEEEQRDMKAHKAYYDMLDFVANAQQGIPKLCPCGSITKEFVDEEDTYDYLPGKRYFICKDYHNDGLHFRQPWVMGVQEEVERLKVWVHEHENLLRECEALKAQVKYKTMCQMKTKDVCS</sequence>
<organism evidence="1 2">
    <name type="scientific">Brassica carinata</name>
    <name type="common">Ethiopian mustard</name>
    <name type="synonym">Abyssinian cabbage</name>
    <dbReference type="NCBI Taxonomy" id="52824"/>
    <lineage>
        <taxon>Eukaryota</taxon>
        <taxon>Viridiplantae</taxon>
        <taxon>Streptophyta</taxon>
        <taxon>Embryophyta</taxon>
        <taxon>Tracheophyta</taxon>
        <taxon>Spermatophyta</taxon>
        <taxon>Magnoliopsida</taxon>
        <taxon>eudicotyledons</taxon>
        <taxon>Gunneridae</taxon>
        <taxon>Pentapetalae</taxon>
        <taxon>rosids</taxon>
        <taxon>malvids</taxon>
        <taxon>Brassicales</taxon>
        <taxon>Brassicaceae</taxon>
        <taxon>Brassiceae</taxon>
        <taxon>Brassica</taxon>
    </lineage>
</organism>
<keyword evidence="2" id="KW-1185">Reference proteome</keyword>
<dbReference type="Proteomes" id="UP000886595">
    <property type="component" value="Unassembled WGS sequence"/>
</dbReference>
<accession>A0A8X7QDX6</accession>
<name>A0A8X7QDX6_BRACI</name>
<evidence type="ECO:0000313" key="2">
    <source>
        <dbReference type="Proteomes" id="UP000886595"/>
    </source>
</evidence>
<proteinExistence type="predicted"/>